<evidence type="ECO:0000256" key="5">
    <source>
        <dbReference type="ARBA" id="ARBA00023273"/>
    </source>
</evidence>
<dbReference type="Gene3D" id="2.60.40.10">
    <property type="entry name" value="Immunoglobulins"/>
    <property type="match status" value="1"/>
</dbReference>
<organism evidence="9 10">
    <name type="scientific">Eiseniibacteriota bacterium</name>
    <dbReference type="NCBI Taxonomy" id="2212470"/>
    <lineage>
        <taxon>Bacteria</taxon>
        <taxon>Candidatus Eiseniibacteriota</taxon>
    </lineage>
</organism>
<sequence length="551" mass="59812">MQRSHAHSIGRRAALLPVLLAVAGLAAGAPPAGAEPWPYMPFDQPHGLGNHYGEYQNYGGGGYYHDGIDLVTPSGPVATYSVSRGTLTHLTYNEPYYSGLMIGQPIANGEGWLYWHISSATMQFDIGDFVEVNDYIGMTAYWPVANFHHVHFNQVRGTGGYPWSWYISIGNPLEYMDPRPDLDPPVFEAAYQGRRFGFAAQGSGTVLNPDALSGNVDIIAKVGDIVGMPQWRLNPWKIEYWIDGALQSVPVTNSVTFTGLIPNAGTESTIYRTISPMQTRANYDYRDFFFIVTNTDGDGYVESTDGAYYWDTAAFGRGDYWVFVRAHDLGGNAVTDSMRCTVAGAVAPDIFLPAMSHDYGFVPPNSTVTWPMEVRNLGPDPLSVRTLAINNPRFTANRSRFFVLPGATETVLVSFTPLDSQGYTATLEMTTNDPDEPLVQVALQGEGADPSALPAPATGGSGPCVHAVRTLPGAGLEVRFALPRAASPTAEVHDIAGRRLRAARLGTLAAGEQSWIWDGRDEAGSPQPSGVYFIRMSAEGTEVRRAGVLLR</sequence>
<evidence type="ECO:0000256" key="2">
    <source>
        <dbReference type="ARBA" id="ARBA00004496"/>
    </source>
</evidence>
<dbReference type="EMBL" id="VGIY01000174">
    <property type="protein sequence ID" value="MBM3317716.1"/>
    <property type="molecule type" value="Genomic_DNA"/>
</dbReference>
<evidence type="ECO:0000256" key="3">
    <source>
        <dbReference type="ARBA" id="ARBA00022490"/>
    </source>
</evidence>
<evidence type="ECO:0000256" key="6">
    <source>
        <dbReference type="SAM" id="SignalP"/>
    </source>
</evidence>
<keyword evidence="3" id="KW-0963">Cytoplasm</keyword>
<dbReference type="Pfam" id="PF22544">
    <property type="entry name" value="HYDIN_VesB_CFA65-like_Ig"/>
    <property type="match status" value="1"/>
</dbReference>
<accession>A0A938BRD1</accession>
<dbReference type="Gene3D" id="2.70.70.10">
    <property type="entry name" value="Glucose Permease (Domain IIA)"/>
    <property type="match status" value="1"/>
</dbReference>
<dbReference type="Gene3D" id="2.60.40.4070">
    <property type="match status" value="1"/>
</dbReference>
<comment type="subcellular location">
    <subcellularLocation>
        <location evidence="1">Cell projection</location>
        <location evidence="1">Cilium</location>
    </subcellularLocation>
    <subcellularLocation>
        <location evidence="2">Cytoplasm</location>
    </subcellularLocation>
</comment>
<protein>
    <recommendedName>
        <fullName evidence="11">Choice-of-anchor D domain-containing protein</fullName>
    </recommendedName>
</protein>
<reference evidence="9" key="1">
    <citation type="submission" date="2019-03" db="EMBL/GenBank/DDBJ databases">
        <title>Lake Tanganyika Metagenome-Assembled Genomes (MAGs).</title>
        <authorList>
            <person name="Tran P."/>
        </authorList>
    </citation>
    <scope>NUCLEOTIDE SEQUENCE</scope>
    <source>
        <strain evidence="9">M_DeepCast_400m_m2_100</strain>
    </source>
</reference>
<keyword evidence="6" id="KW-0732">Signal</keyword>
<keyword evidence="5" id="KW-0966">Cell projection</keyword>
<dbReference type="InterPro" id="IPR013783">
    <property type="entry name" value="Ig-like_fold"/>
</dbReference>
<dbReference type="InterPro" id="IPR053879">
    <property type="entry name" value="HYDIN_VesB_CFA65-like_Ig"/>
</dbReference>
<dbReference type="Pfam" id="PF13860">
    <property type="entry name" value="FlgD_ig"/>
    <property type="match status" value="1"/>
</dbReference>
<evidence type="ECO:0000256" key="1">
    <source>
        <dbReference type="ARBA" id="ARBA00004138"/>
    </source>
</evidence>
<feature type="domain" description="FlgD/Vpr Ig-like" evidence="7">
    <location>
        <begin position="474"/>
        <end position="539"/>
    </location>
</feature>
<dbReference type="InterPro" id="IPR006311">
    <property type="entry name" value="TAT_signal"/>
</dbReference>
<dbReference type="InterPro" id="IPR025965">
    <property type="entry name" value="FlgD/Vpr_Ig-like"/>
</dbReference>
<feature type="signal peptide" evidence="6">
    <location>
        <begin position="1"/>
        <end position="34"/>
    </location>
</feature>
<feature type="domain" description="HYDIN/VesB/CFA65-like Ig-like" evidence="8">
    <location>
        <begin position="355"/>
        <end position="445"/>
    </location>
</feature>
<evidence type="ECO:0008006" key="11">
    <source>
        <dbReference type="Google" id="ProtNLM"/>
    </source>
</evidence>
<feature type="chain" id="PRO_5037758780" description="Choice-of-anchor D domain-containing protein" evidence="6">
    <location>
        <begin position="35"/>
        <end position="551"/>
    </location>
</feature>
<dbReference type="PROSITE" id="PS51318">
    <property type="entry name" value="TAT"/>
    <property type="match status" value="1"/>
</dbReference>
<keyword evidence="4" id="KW-0969">Cilium</keyword>
<name>A0A938BRD1_UNCEI</name>
<dbReference type="InterPro" id="IPR011055">
    <property type="entry name" value="Dup_hybrid_motif"/>
</dbReference>
<proteinExistence type="predicted"/>
<evidence type="ECO:0000313" key="10">
    <source>
        <dbReference type="Proteomes" id="UP000748308"/>
    </source>
</evidence>
<evidence type="ECO:0000313" key="9">
    <source>
        <dbReference type="EMBL" id="MBM3317716.1"/>
    </source>
</evidence>
<dbReference type="Proteomes" id="UP000748308">
    <property type="component" value="Unassembled WGS sequence"/>
</dbReference>
<dbReference type="GO" id="GO:0005737">
    <property type="term" value="C:cytoplasm"/>
    <property type="evidence" value="ECO:0007669"/>
    <property type="project" value="UniProtKB-SubCell"/>
</dbReference>
<gene>
    <name evidence="9" type="ORF">FJY75_07670</name>
</gene>
<comment type="caution">
    <text evidence="9">The sequence shown here is derived from an EMBL/GenBank/DDBJ whole genome shotgun (WGS) entry which is preliminary data.</text>
</comment>
<evidence type="ECO:0000259" key="8">
    <source>
        <dbReference type="Pfam" id="PF22544"/>
    </source>
</evidence>
<evidence type="ECO:0000256" key="4">
    <source>
        <dbReference type="ARBA" id="ARBA00023069"/>
    </source>
</evidence>
<dbReference type="CDD" id="cd12797">
    <property type="entry name" value="M23_peptidase"/>
    <property type="match status" value="1"/>
</dbReference>
<dbReference type="AlphaFoldDB" id="A0A938BRD1"/>
<evidence type="ECO:0000259" key="7">
    <source>
        <dbReference type="Pfam" id="PF13860"/>
    </source>
</evidence>